<gene>
    <name evidence="3" type="ORF">AUC60_05635</name>
</gene>
<dbReference type="PANTHER" id="PTHR30273:SF2">
    <property type="entry name" value="PROTEIN FECR"/>
    <property type="match status" value="1"/>
</dbReference>
<comment type="caution">
    <text evidence="3">The sequence shown here is derived from an EMBL/GenBank/DDBJ whole genome shotgun (WGS) entry which is preliminary data.</text>
</comment>
<evidence type="ECO:0000313" key="3">
    <source>
        <dbReference type="EMBL" id="OUM74871.1"/>
    </source>
</evidence>
<organism evidence="3 4">
    <name type="scientific">Pseudomonas caspiana</name>
    <dbReference type="NCBI Taxonomy" id="1451454"/>
    <lineage>
        <taxon>Bacteria</taxon>
        <taxon>Pseudomonadati</taxon>
        <taxon>Pseudomonadota</taxon>
        <taxon>Gammaproteobacteria</taxon>
        <taxon>Pseudomonadales</taxon>
        <taxon>Pseudomonadaceae</taxon>
        <taxon>Pseudomonas</taxon>
    </lineage>
</organism>
<evidence type="ECO:0000259" key="1">
    <source>
        <dbReference type="Pfam" id="PF04773"/>
    </source>
</evidence>
<name>A0A1Y3P8N5_9PSED</name>
<proteinExistence type="predicted"/>
<dbReference type="InterPro" id="IPR012373">
    <property type="entry name" value="Ferrdict_sens_TM"/>
</dbReference>
<feature type="domain" description="FecR N-terminal" evidence="2">
    <location>
        <begin position="11"/>
        <end position="52"/>
    </location>
</feature>
<accession>A0A1Y3P8N5</accession>
<dbReference type="Proteomes" id="UP000195440">
    <property type="component" value="Unassembled WGS sequence"/>
</dbReference>
<reference evidence="3 4" key="1">
    <citation type="journal article" date="2017" name="Syst. Appl. Microbiol.">
        <title>Pseudomonas caspiana sp. nov., a citrus pathogen in the Pseudomonas syringae phylogenetic group.</title>
        <authorList>
            <person name="Busquets A."/>
            <person name="Gomila M."/>
            <person name="Beiki F."/>
            <person name="Mulet M."/>
            <person name="Rahimian H."/>
            <person name="Garcia-Valdes E."/>
            <person name="Lalucat J."/>
        </authorList>
    </citation>
    <scope>NUCLEOTIDE SEQUENCE [LARGE SCALE GENOMIC DNA]</scope>
    <source>
        <strain evidence="3 4">FBF102</strain>
    </source>
</reference>
<dbReference type="PIRSF" id="PIRSF018266">
    <property type="entry name" value="FecR"/>
    <property type="match status" value="1"/>
</dbReference>
<keyword evidence="4" id="KW-1185">Reference proteome</keyword>
<dbReference type="RefSeq" id="WP_087265118.1">
    <property type="nucleotide sequence ID" value="NZ_JBJGBV010000003.1"/>
</dbReference>
<evidence type="ECO:0000313" key="4">
    <source>
        <dbReference type="Proteomes" id="UP000195440"/>
    </source>
</evidence>
<feature type="domain" description="FecR protein" evidence="1">
    <location>
        <begin position="109"/>
        <end position="199"/>
    </location>
</feature>
<evidence type="ECO:0000259" key="2">
    <source>
        <dbReference type="Pfam" id="PF16220"/>
    </source>
</evidence>
<protein>
    <recommendedName>
        <fullName evidence="5">Iron dicitrate transport regulator FecR</fullName>
    </recommendedName>
</protein>
<dbReference type="Gene3D" id="2.60.120.1440">
    <property type="match status" value="1"/>
</dbReference>
<dbReference type="InterPro" id="IPR032623">
    <property type="entry name" value="FecR_N"/>
</dbReference>
<dbReference type="EMBL" id="LOHF01000003">
    <property type="protein sequence ID" value="OUM74871.1"/>
    <property type="molecule type" value="Genomic_DNA"/>
</dbReference>
<dbReference type="OrthoDB" id="1099576at2"/>
<dbReference type="Pfam" id="PF04773">
    <property type="entry name" value="FecR"/>
    <property type="match status" value="1"/>
</dbReference>
<dbReference type="AlphaFoldDB" id="A0A1Y3P8N5"/>
<dbReference type="Pfam" id="PF16220">
    <property type="entry name" value="DUF4880"/>
    <property type="match status" value="1"/>
</dbReference>
<dbReference type="PANTHER" id="PTHR30273">
    <property type="entry name" value="PERIPLASMIC SIGNAL SENSOR AND SIGMA FACTOR ACTIVATOR FECR-RELATED"/>
    <property type="match status" value="1"/>
</dbReference>
<dbReference type="GO" id="GO:0016989">
    <property type="term" value="F:sigma factor antagonist activity"/>
    <property type="evidence" value="ECO:0007669"/>
    <property type="project" value="TreeGrafter"/>
</dbReference>
<evidence type="ECO:0008006" key="5">
    <source>
        <dbReference type="Google" id="ProtNLM"/>
    </source>
</evidence>
<dbReference type="InterPro" id="IPR006860">
    <property type="entry name" value="FecR"/>
</dbReference>
<sequence length="312" mass="34726">MTSSHLPPAVKQAIEWLALQRSGQMSTADQQHFEEWLRSSEENRDAWQKLARRLGSLLNDLPQVSHQVLSNAGSSRRHLLRGALGVAGVGLGGWWLQRAGLLPAISSDLQSGFAERRPFVLEDGSRVVLNAQSRVDLAMSVRERRLILREGALSIQVAADPLRPLIVQTRFGEIRALGTRFTVTLREQGVQVWVQESRVQLTDPAGARLELTSGQGAQLGESGLRPLDPRQAGEGVWEDGLLEVRDQSLGDIVEALRPYRRGILRISPQARALRVSGVFPLDDSDQALRSLQEVLPIKVETHFNWWTQLSLR</sequence>